<dbReference type="EMBL" id="PVEM01000006">
    <property type="protein sequence ID" value="PTD08202.1"/>
    <property type="molecule type" value="Genomic_DNA"/>
</dbReference>
<keyword evidence="1" id="KW-0677">Repeat</keyword>
<dbReference type="OMA" id="WATGSEM"/>
<accession>A0A2T4GXC3</accession>
<evidence type="ECO:0000313" key="6">
    <source>
        <dbReference type="Proteomes" id="UP000241587"/>
    </source>
</evidence>
<dbReference type="PANTHER" id="PTHR10039">
    <property type="entry name" value="AMELOGENIN"/>
    <property type="match status" value="1"/>
</dbReference>
<feature type="region of interest" description="Disordered" evidence="3">
    <location>
        <begin position="1"/>
        <end position="48"/>
    </location>
</feature>
<dbReference type="InterPro" id="IPR027417">
    <property type="entry name" value="P-loop_NTPase"/>
</dbReference>
<evidence type="ECO:0000256" key="2">
    <source>
        <dbReference type="PROSITE-ProRule" id="PRU00023"/>
    </source>
</evidence>
<dbReference type="Pfam" id="PF12796">
    <property type="entry name" value="Ank_2"/>
    <property type="match status" value="3"/>
</dbReference>
<dbReference type="SUPFAM" id="SSF48403">
    <property type="entry name" value="Ankyrin repeat"/>
    <property type="match status" value="1"/>
</dbReference>
<proteinExistence type="predicted"/>
<dbReference type="InterPro" id="IPR002110">
    <property type="entry name" value="Ankyrin_rpt"/>
</dbReference>
<dbReference type="PANTHER" id="PTHR10039:SF5">
    <property type="entry name" value="NACHT DOMAIN-CONTAINING PROTEIN"/>
    <property type="match status" value="1"/>
</dbReference>
<feature type="repeat" description="ANK" evidence="2">
    <location>
        <begin position="1249"/>
        <end position="1270"/>
    </location>
</feature>
<feature type="repeat" description="ANK" evidence="2">
    <location>
        <begin position="1214"/>
        <end position="1247"/>
    </location>
</feature>
<evidence type="ECO:0000256" key="1">
    <source>
        <dbReference type="ARBA" id="ARBA00022737"/>
    </source>
</evidence>
<dbReference type="PROSITE" id="PS50088">
    <property type="entry name" value="ANK_REPEAT"/>
    <property type="match status" value="2"/>
</dbReference>
<feature type="region of interest" description="Disordered" evidence="3">
    <location>
        <begin position="354"/>
        <end position="397"/>
    </location>
</feature>
<dbReference type="SMART" id="SM00248">
    <property type="entry name" value="ANK"/>
    <property type="match status" value="9"/>
</dbReference>
<dbReference type="InterPro" id="IPR036770">
    <property type="entry name" value="Ankyrin_rpt-contain_sf"/>
</dbReference>
<dbReference type="Gene3D" id="3.40.50.300">
    <property type="entry name" value="P-loop containing nucleotide triphosphate hydrolases"/>
    <property type="match status" value="1"/>
</dbReference>
<dbReference type="Proteomes" id="UP000241587">
    <property type="component" value="Unassembled WGS sequence"/>
</dbReference>
<evidence type="ECO:0000259" key="4">
    <source>
        <dbReference type="Pfam" id="PF24883"/>
    </source>
</evidence>
<dbReference type="Pfam" id="PF00023">
    <property type="entry name" value="Ank"/>
    <property type="match status" value="1"/>
</dbReference>
<organism evidence="5 6">
    <name type="scientific">Fusarium culmorum</name>
    <dbReference type="NCBI Taxonomy" id="5516"/>
    <lineage>
        <taxon>Eukaryota</taxon>
        <taxon>Fungi</taxon>
        <taxon>Dikarya</taxon>
        <taxon>Ascomycota</taxon>
        <taxon>Pezizomycotina</taxon>
        <taxon>Sordariomycetes</taxon>
        <taxon>Hypocreomycetidae</taxon>
        <taxon>Hypocreales</taxon>
        <taxon>Nectriaceae</taxon>
        <taxon>Fusarium</taxon>
    </lineage>
</organism>
<dbReference type="OrthoDB" id="194358at2759"/>
<evidence type="ECO:0000313" key="5">
    <source>
        <dbReference type="EMBL" id="PTD08202.1"/>
    </source>
</evidence>
<dbReference type="Gene3D" id="1.25.40.20">
    <property type="entry name" value="Ankyrin repeat-containing domain"/>
    <property type="match status" value="3"/>
</dbReference>
<gene>
    <name evidence="5" type="ORF">FCULG_00006314</name>
</gene>
<feature type="domain" description="Nephrocystin 3-like N-terminal" evidence="4">
    <location>
        <begin position="424"/>
        <end position="600"/>
    </location>
</feature>
<feature type="compositionally biased region" description="Polar residues" evidence="3">
    <location>
        <begin position="366"/>
        <end position="376"/>
    </location>
</feature>
<dbReference type="PROSITE" id="PS50297">
    <property type="entry name" value="ANK_REP_REGION"/>
    <property type="match status" value="1"/>
</dbReference>
<dbReference type="SUPFAM" id="SSF52540">
    <property type="entry name" value="P-loop containing nucleoside triphosphate hydrolases"/>
    <property type="match status" value="1"/>
</dbReference>
<name>A0A2T4GXC3_FUSCU</name>
<reference evidence="5 6" key="1">
    <citation type="submission" date="2018-02" db="EMBL/GenBank/DDBJ databases">
        <title>Fusarium culmorum secondary metabolites in fungal-bacterial-plant interactions.</title>
        <authorList>
            <person name="Schmidt R."/>
        </authorList>
    </citation>
    <scope>NUCLEOTIDE SEQUENCE [LARGE SCALE GENOMIC DNA]</scope>
    <source>
        <strain evidence="5 6">PV</strain>
    </source>
</reference>
<sequence>MDKLNAAGEDLPGSNKASPPVKERDKGKATRKRVGLTQVYPEPDSKYNNQELRNDSIVALHGLDATSPETWIAWVVDGDANSGDVNWLKDKHMLPKFMPDSRILTYQWNANYDAFASSDRFSGHAKTLLQDLHADRSDEGRSHCPIIFIASCFGGLLLAQVRTAPQLEYDALVIASHPTEPGHRRDSLILRHTIGAAFLGTPFRGSWATGSEMAQVRYKTAQASGTQCSQSLIELLKQSTPDRPTPLDDLVDQFSSLLRNDDYKFPFICVYETLHTNLSAFKKKLGANFEDMGFDERYHSIVVSRNSATIDGADDYGFDVRHNMLHKFNGPDDPNFKKLRLWLVDTANDAQSILGSKGHHGAIDNSYRNQSDGSSEADTRLSDLPGSRVRNNPRKPEAREKLYRKLHFKRLEDRFNKIRLEHPETCTWLLTNKEYQAWLDKEKFKDHHGVLWLKGKPGTGKSTLMRFAVSRLSLAHPEDIKINFFFNARGVGLENSTTGMYQSLVYQLFSQVPRLKSVFDNFTRLELPEADVQESWELSSLQRILEHAVLELESHRLWVFVDALDEGDEEEVRNMIKFFKDLGGYAKTANVDMRVLFASRHYPQIMISHKVEIILESEREHYLDIERYIQSELYIEDGMTAQGIQDEVINRASGVFLWVVLVVKILNTAAAKGMNQKQKLQELPSDLSTLFKGILTRDLENMNGTLLCVQWVLFSRKPLTREELYYAILHGANEEEAKSWTTYYVSIEIMDAFILTCSKGLVQFSGETAQFIHETVRDFLLRDNGMQLLASDAARSTQGAAHDTLKSCCLNCISSTLKIIWGSGRPVRFDNLDRLHGIYDSIVESGRKNYSNSKPLYKTPFLHYSLIHLLNHANAAEAGGVSQESFIKTFQLRPWVHLRKVFLDLGTFNSLRSTFLYTLAEEDLGSLIMAIRLLPVGDEMDMLTLLRSGRFSMDGNVLNEMRCSPLSAAVERGYEQLVQFLLFQEDLDVNLRDDDKGLPPLSRAARNGRLEIARLLVEDERTNINLECRDIGKSPLSYAAEEGFINVVKLLLSKPGIKVKISDNNGRSAMFHAAKKGHSDIVQLLLHTPGNDPIAKDNHGYTALACATLHGHEDVVRTFLEYGQIQDDSKIRDPSKTPLWIAYRSNLHSIAQLLRANPMTGIVDIVTGLQDANENAKAHNVTNLWWAAWKGNHLLVEELLRHEDVELNFRDAEKGRTPLWCAAEEGHEAVVKLVLERQGVDVESKDTEYGQTPLCVAARFGHREVVRLMLASNRVVLGSQDFQGQTAWTWAIIRQDDTMMEMLGNR</sequence>
<protein>
    <submittedName>
        <fullName evidence="5">Serine/threonine-protein phosphatase 6 regulatory ankyrin repeat subunit A</fullName>
    </submittedName>
</protein>
<keyword evidence="2" id="KW-0040">ANK repeat</keyword>
<keyword evidence="6" id="KW-1185">Reference proteome</keyword>
<comment type="caution">
    <text evidence="5">The sequence shown here is derived from an EMBL/GenBank/DDBJ whole genome shotgun (WGS) entry which is preliminary data.</text>
</comment>
<dbReference type="Pfam" id="PF24883">
    <property type="entry name" value="NPHP3_N"/>
    <property type="match status" value="1"/>
</dbReference>
<dbReference type="InterPro" id="IPR056884">
    <property type="entry name" value="NPHP3-like_N"/>
</dbReference>
<evidence type="ECO:0000256" key="3">
    <source>
        <dbReference type="SAM" id="MobiDB-lite"/>
    </source>
</evidence>